<name>A0A4Y2SWN7_ARAVE</name>
<keyword evidence="5" id="KW-1185">Reference proteome</keyword>
<organism evidence="4 5">
    <name type="scientific">Araneus ventricosus</name>
    <name type="common">Orbweaver spider</name>
    <name type="synonym">Epeira ventricosa</name>
    <dbReference type="NCBI Taxonomy" id="182803"/>
    <lineage>
        <taxon>Eukaryota</taxon>
        <taxon>Metazoa</taxon>
        <taxon>Ecdysozoa</taxon>
        <taxon>Arthropoda</taxon>
        <taxon>Chelicerata</taxon>
        <taxon>Arachnida</taxon>
        <taxon>Araneae</taxon>
        <taxon>Araneomorphae</taxon>
        <taxon>Entelegynae</taxon>
        <taxon>Araneoidea</taxon>
        <taxon>Araneidae</taxon>
        <taxon>Araneus</taxon>
    </lineage>
</organism>
<evidence type="ECO:0000256" key="1">
    <source>
        <dbReference type="ARBA" id="ARBA00010040"/>
    </source>
</evidence>
<dbReference type="Pfam" id="PF19283">
    <property type="entry name" value="APEH_N"/>
    <property type="match status" value="1"/>
</dbReference>
<evidence type="ECO:0000259" key="3">
    <source>
        <dbReference type="Pfam" id="PF19283"/>
    </source>
</evidence>
<proteinExistence type="inferred from homology"/>
<evidence type="ECO:0000313" key="5">
    <source>
        <dbReference type="Proteomes" id="UP000499080"/>
    </source>
</evidence>
<comment type="similarity">
    <text evidence="1">Belongs to the peptidase S9C family.</text>
</comment>
<evidence type="ECO:0000256" key="2">
    <source>
        <dbReference type="ARBA" id="ARBA00022801"/>
    </source>
</evidence>
<dbReference type="Proteomes" id="UP000499080">
    <property type="component" value="Unassembled WGS sequence"/>
</dbReference>
<dbReference type="EMBL" id="BGPR01024569">
    <property type="protein sequence ID" value="GBN92752.1"/>
    <property type="molecule type" value="Genomic_DNA"/>
</dbReference>
<accession>A0A4Y2SWN7</accession>
<dbReference type="InterPro" id="IPR045550">
    <property type="entry name" value="AARE_N"/>
</dbReference>
<evidence type="ECO:0000313" key="4">
    <source>
        <dbReference type="EMBL" id="GBN92752.1"/>
    </source>
</evidence>
<reference evidence="4 5" key="1">
    <citation type="journal article" date="2019" name="Sci. Rep.">
        <title>Orb-weaving spider Araneus ventricosus genome elucidates the spidroin gene catalogue.</title>
        <authorList>
            <person name="Kono N."/>
            <person name="Nakamura H."/>
            <person name="Ohtoshi R."/>
            <person name="Moran D.A.P."/>
            <person name="Shinohara A."/>
            <person name="Yoshida Y."/>
            <person name="Fujiwara M."/>
            <person name="Mori M."/>
            <person name="Tomita M."/>
            <person name="Arakawa K."/>
        </authorList>
    </citation>
    <scope>NUCLEOTIDE SEQUENCE [LARGE SCALE GENOMIC DNA]</scope>
</reference>
<dbReference type="OrthoDB" id="416344at2759"/>
<gene>
    <name evidence="4" type="primary">APEH_2</name>
    <name evidence="4" type="ORF">AVEN_239919_1</name>
</gene>
<sequence length="350" mass="40146">MISGAKILPAACDDVLCIHTMWSSQDFVEFQKNKFSRDFVIEKGTFKVLSSGIPRDMGSVLLHAFSKSGRKQAVLTEKNSQEKKTYLEIWNDSKKEATFDMTERKEHGNITQNDPFKCFEWSSDEKFILYAAEEKRLKSVSYFADTSQAKDEMDNIVKGEEYLYRQEWGEACVGCHHTVLCILEIETGVVQVLPTSKIGSDFSFGQAKWGPNDETVIFIGWKELSYKLGVWGCVNRSQGPKGERETRCQERKCILLKEDGIGDRREDAEKENAVLLKRMELEIEAKRIESTTEERVKSSIDVHHLIQKFDPKVGNISLDLTLFERQVRREKVPMELWVLRLIGLLPNGMA</sequence>
<dbReference type="SUPFAM" id="SSF82171">
    <property type="entry name" value="DPP6 N-terminal domain-like"/>
    <property type="match status" value="1"/>
</dbReference>
<dbReference type="PANTHER" id="PTHR42776">
    <property type="entry name" value="SERINE PEPTIDASE S9 FAMILY MEMBER"/>
    <property type="match status" value="1"/>
</dbReference>
<dbReference type="GO" id="GO:0004252">
    <property type="term" value="F:serine-type endopeptidase activity"/>
    <property type="evidence" value="ECO:0007669"/>
    <property type="project" value="TreeGrafter"/>
</dbReference>
<feature type="domain" description="Acylamino-acid-releasing enzyme N-terminal" evidence="3">
    <location>
        <begin position="21"/>
        <end position="237"/>
    </location>
</feature>
<keyword evidence="2" id="KW-0378">Hydrolase</keyword>
<dbReference type="PANTHER" id="PTHR42776:SF4">
    <property type="entry name" value="ACYLAMINO-ACID-RELEASING ENZYME"/>
    <property type="match status" value="1"/>
</dbReference>
<dbReference type="AlphaFoldDB" id="A0A4Y2SWN7"/>
<comment type="caution">
    <text evidence="4">The sequence shown here is derived from an EMBL/GenBank/DDBJ whole genome shotgun (WGS) entry which is preliminary data.</text>
</comment>
<protein>
    <submittedName>
        <fullName evidence="4">Acylamino-acid-releasing enzyme</fullName>
    </submittedName>
</protein>